<evidence type="ECO:0000313" key="7">
    <source>
        <dbReference type="Proteomes" id="UP000663829"/>
    </source>
</evidence>
<dbReference type="EMBL" id="CAJOBC010085430">
    <property type="protein sequence ID" value="CAF4330987.1"/>
    <property type="molecule type" value="Genomic_DNA"/>
</dbReference>
<sequence>MPYFSLTNSRIALGINLQPTTIYNVIYDQGQTLQFYKECFENQFINATEKYYHSEVLKIDTSDSITEYLKRVRILRITSSQQAKFLIHNILIQVEQCLDGERRIKSYLHASTQELLIEKCTDILIKPKLSAIMNECKILVQGENNNHDIARLYKVVSYVPNYDSEVERIAKEHVSAEIQRVASTTRNVEVIFNLYMKFSKLVGEAFNGKQELTTAIHKVSSDSNVSSLCVLESLLFK</sequence>
<evidence type="ECO:0000256" key="1">
    <source>
        <dbReference type="ARBA" id="ARBA00006019"/>
    </source>
</evidence>
<feature type="domain" description="Cullin N-terminal" evidence="2">
    <location>
        <begin position="88"/>
        <end position="219"/>
    </location>
</feature>
<dbReference type="Proteomes" id="UP000677228">
    <property type="component" value="Unassembled WGS sequence"/>
</dbReference>
<dbReference type="InterPro" id="IPR016159">
    <property type="entry name" value="Cullin_repeat-like_dom_sf"/>
</dbReference>
<accession>A0A815QAC3</accession>
<dbReference type="InterPro" id="IPR045093">
    <property type="entry name" value="Cullin"/>
</dbReference>
<dbReference type="GO" id="GO:0031625">
    <property type="term" value="F:ubiquitin protein ligase binding"/>
    <property type="evidence" value="ECO:0007669"/>
    <property type="project" value="InterPro"/>
</dbReference>
<dbReference type="Gene3D" id="1.20.1310.10">
    <property type="entry name" value="Cullin Repeats"/>
    <property type="match status" value="2"/>
</dbReference>
<dbReference type="SUPFAM" id="SSF74788">
    <property type="entry name" value="Cullin repeat-like"/>
    <property type="match status" value="1"/>
</dbReference>
<organism evidence="4 7">
    <name type="scientific">Didymodactylos carnosus</name>
    <dbReference type="NCBI Taxonomy" id="1234261"/>
    <lineage>
        <taxon>Eukaryota</taxon>
        <taxon>Metazoa</taxon>
        <taxon>Spiralia</taxon>
        <taxon>Gnathifera</taxon>
        <taxon>Rotifera</taxon>
        <taxon>Eurotatoria</taxon>
        <taxon>Bdelloidea</taxon>
        <taxon>Philodinida</taxon>
        <taxon>Philodinidae</taxon>
        <taxon>Didymodactylos</taxon>
    </lineage>
</organism>
<dbReference type="PANTHER" id="PTHR11932">
    <property type="entry name" value="CULLIN"/>
    <property type="match status" value="1"/>
</dbReference>
<keyword evidence="7" id="KW-1185">Reference proteome</keyword>
<dbReference type="InterPro" id="IPR001373">
    <property type="entry name" value="Cullin_N"/>
</dbReference>
<evidence type="ECO:0000313" key="5">
    <source>
        <dbReference type="EMBL" id="CAF4121927.1"/>
    </source>
</evidence>
<name>A0A815QAC3_9BILA</name>
<dbReference type="EMBL" id="CAJOBA010041854">
    <property type="protein sequence ID" value="CAF4121927.1"/>
    <property type="molecule type" value="Genomic_DNA"/>
</dbReference>
<protein>
    <recommendedName>
        <fullName evidence="2">Cullin N-terminal domain-containing protein</fullName>
    </recommendedName>
</protein>
<evidence type="ECO:0000259" key="2">
    <source>
        <dbReference type="Pfam" id="PF00888"/>
    </source>
</evidence>
<evidence type="ECO:0000313" key="6">
    <source>
        <dbReference type="EMBL" id="CAF4330987.1"/>
    </source>
</evidence>
<dbReference type="Proteomes" id="UP000681722">
    <property type="component" value="Unassembled WGS sequence"/>
</dbReference>
<dbReference type="Proteomes" id="UP000682733">
    <property type="component" value="Unassembled WGS sequence"/>
</dbReference>
<comment type="caution">
    <text evidence="4">The sequence shown here is derived from an EMBL/GenBank/DDBJ whole genome shotgun (WGS) entry which is preliminary data.</text>
</comment>
<gene>
    <name evidence="4" type="ORF">GPM918_LOCUS35067</name>
    <name evidence="3" type="ORF">OVA965_LOCUS29090</name>
    <name evidence="6" type="ORF">SRO942_LOCUS35780</name>
    <name evidence="5" type="ORF">TMI583_LOCUS29857</name>
</gene>
<comment type="similarity">
    <text evidence="1">Belongs to the cullin family.</text>
</comment>
<reference evidence="4" key="1">
    <citation type="submission" date="2021-02" db="EMBL/GenBank/DDBJ databases">
        <authorList>
            <person name="Nowell W R."/>
        </authorList>
    </citation>
    <scope>NUCLEOTIDE SEQUENCE</scope>
</reference>
<dbReference type="EMBL" id="CAJNOK010020260">
    <property type="protein sequence ID" value="CAF1313377.1"/>
    <property type="molecule type" value="Genomic_DNA"/>
</dbReference>
<evidence type="ECO:0000313" key="3">
    <source>
        <dbReference type="EMBL" id="CAF1313377.1"/>
    </source>
</evidence>
<dbReference type="EMBL" id="CAJNOQ010019974">
    <property type="protein sequence ID" value="CAF1460627.1"/>
    <property type="molecule type" value="Genomic_DNA"/>
</dbReference>
<dbReference type="GO" id="GO:0006511">
    <property type="term" value="P:ubiquitin-dependent protein catabolic process"/>
    <property type="evidence" value="ECO:0007669"/>
    <property type="project" value="InterPro"/>
</dbReference>
<proteinExistence type="inferred from homology"/>
<dbReference type="Proteomes" id="UP000663829">
    <property type="component" value="Unassembled WGS sequence"/>
</dbReference>
<evidence type="ECO:0000313" key="4">
    <source>
        <dbReference type="EMBL" id="CAF1460627.1"/>
    </source>
</evidence>
<dbReference type="Pfam" id="PF00888">
    <property type="entry name" value="Cullin"/>
    <property type="match status" value="1"/>
</dbReference>
<dbReference type="AlphaFoldDB" id="A0A815QAC3"/>